<sequence length="403" mass="47086">MATYEQNYCRWELNIEGCKDYPFFRKNIEVELILVIITFILSNILLLYRRIKLNRILWNGQCFSAIDGFLFWADIWCITKVIFISIQLSNLKNDYLRHFLFELMAFPPIIAVATYTSGLFYAIPRMNFHHRSSQDQESKHISQSKIYRFRPNVVSLIYWMFVSIFFVMTFIPVMIAAIAKQNHNRKLEDICWAFHLLIISIAFGILAVILVIYSRMLVRFAEESISSLVHEHEKRQYKKFANMMKLFYKTLIFVLGWYILGIALLAFFRMQINSNQVLKKFYAVMIEISSVVAALVIICTLLICSISKNNITVTWSACQKKGPIIKCNDEDVIETGEAIVVDTRTSWYIGCTRVQPPPPPAQRSPIIYPTIYEEPESISNDDALRIRVEIKSDDFRSSQLFQF</sequence>
<keyword evidence="3" id="KW-1185">Reference proteome</keyword>
<dbReference type="EMBL" id="CAJVPQ010004515">
    <property type="protein sequence ID" value="CAG8653062.1"/>
    <property type="molecule type" value="Genomic_DNA"/>
</dbReference>
<evidence type="ECO:0000256" key="1">
    <source>
        <dbReference type="SAM" id="Phobius"/>
    </source>
</evidence>
<feature type="transmembrane region" description="Helical" evidence="1">
    <location>
        <begin position="192"/>
        <end position="213"/>
    </location>
</feature>
<name>A0A9N9H7K1_9GLOM</name>
<evidence type="ECO:0000313" key="3">
    <source>
        <dbReference type="Proteomes" id="UP000789570"/>
    </source>
</evidence>
<feature type="transmembrane region" description="Helical" evidence="1">
    <location>
        <begin position="100"/>
        <end position="123"/>
    </location>
</feature>
<keyword evidence="1" id="KW-0472">Membrane</keyword>
<feature type="transmembrane region" description="Helical" evidence="1">
    <location>
        <begin position="281"/>
        <end position="304"/>
    </location>
</feature>
<evidence type="ECO:0000313" key="2">
    <source>
        <dbReference type="EMBL" id="CAG8653062.1"/>
    </source>
</evidence>
<organism evidence="2 3">
    <name type="scientific">Funneliformis caledonium</name>
    <dbReference type="NCBI Taxonomy" id="1117310"/>
    <lineage>
        <taxon>Eukaryota</taxon>
        <taxon>Fungi</taxon>
        <taxon>Fungi incertae sedis</taxon>
        <taxon>Mucoromycota</taxon>
        <taxon>Glomeromycotina</taxon>
        <taxon>Glomeromycetes</taxon>
        <taxon>Glomerales</taxon>
        <taxon>Glomeraceae</taxon>
        <taxon>Funneliformis</taxon>
    </lineage>
</organism>
<proteinExistence type="predicted"/>
<feature type="transmembrane region" description="Helical" evidence="1">
    <location>
        <begin position="69"/>
        <end position="88"/>
    </location>
</feature>
<dbReference type="OrthoDB" id="2345574at2759"/>
<gene>
    <name evidence="2" type="ORF">FCALED_LOCUS11168</name>
</gene>
<reference evidence="2" key="1">
    <citation type="submission" date="2021-06" db="EMBL/GenBank/DDBJ databases">
        <authorList>
            <person name="Kallberg Y."/>
            <person name="Tangrot J."/>
            <person name="Rosling A."/>
        </authorList>
    </citation>
    <scope>NUCLEOTIDE SEQUENCE</scope>
    <source>
        <strain evidence="2">UK204</strain>
    </source>
</reference>
<keyword evidence="1" id="KW-0812">Transmembrane</keyword>
<feature type="transmembrane region" description="Helical" evidence="1">
    <location>
        <begin position="246"/>
        <end position="269"/>
    </location>
</feature>
<dbReference type="Proteomes" id="UP000789570">
    <property type="component" value="Unassembled WGS sequence"/>
</dbReference>
<dbReference type="AlphaFoldDB" id="A0A9N9H7K1"/>
<protein>
    <submittedName>
        <fullName evidence="2">9397_t:CDS:1</fullName>
    </submittedName>
</protein>
<feature type="transmembrane region" description="Helical" evidence="1">
    <location>
        <begin position="30"/>
        <end position="48"/>
    </location>
</feature>
<accession>A0A9N9H7K1</accession>
<comment type="caution">
    <text evidence="2">The sequence shown here is derived from an EMBL/GenBank/DDBJ whole genome shotgun (WGS) entry which is preliminary data.</text>
</comment>
<feature type="transmembrane region" description="Helical" evidence="1">
    <location>
        <begin position="156"/>
        <end position="180"/>
    </location>
</feature>
<keyword evidence="1" id="KW-1133">Transmembrane helix</keyword>